<dbReference type="Proteomes" id="UP000789759">
    <property type="component" value="Unassembled WGS sequence"/>
</dbReference>
<feature type="non-terminal residue" evidence="1">
    <location>
        <position position="1"/>
    </location>
</feature>
<accession>A0A9N9P6E5</accession>
<evidence type="ECO:0000313" key="1">
    <source>
        <dbReference type="EMBL" id="CAG8808340.1"/>
    </source>
</evidence>
<proteinExistence type="predicted"/>
<dbReference type="AlphaFoldDB" id="A0A9N9P6E5"/>
<organism evidence="1 2">
    <name type="scientific">Cetraspora pellucida</name>
    <dbReference type="NCBI Taxonomy" id="1433469"/>
    <lineage>
        <taxon>Eukaryota</taxon>
        <taxon>Fungi</taxon>
        <taxon>Fungi incertae sedis</taxon>
        <taxon>Mucoromycota</taxon>
        <taxon>Glomeromycotina</taxon>
        <taxon>Glomeromycetes</taxon>
        <taxon>Diversisporales</taxon>
        <taxon>Gigasporaceae</taxon>
        <taxon>Cetraspora</taxon>
    </lineage>
</organism>
<comment type="caution">
    <text evidence="1">The sequence shown here is derived from an EMBL/GenBank/DDBJ whole genome shotgun (WGS) entry which is preliminary data.</text>
</comment>
<gene>
    <name evidence="1" type="ORF">CPELLU_LOCUS18376</name>
</gene>
<protein>
    <submittedName>
        <fullName evidence="1">26_t:CDS:1</fullName>
    </submittedName>
</protein>
<dbReference type="EMBL" id="CAJVQA010036304">
    <property type="protein sequence ID" value="CAG8808340.1"/>
    <property type="molecule type" value="Genomic_DNA"/>
</dbReference>
<reference evidence="1" key="1">
    <citation type="submission" date="2021-06" db="EMBL/GenBank/DDBJ databases">
        <authorList>
            <person name="Kallberg Y."/>
            <person name="Tangrot J."/>
            <person name="Rosling A."/>
        </authorList>
    </citation>
    <scope>NUCLEOTIDE SEQUENCE</scope>
    <source>
        <strain evidence="1">FL966</strain>
    </source>
</reference>
<keyword evidence="2" id="KW-1185">Reference proteome</keyword>
<name>A0A9N9P6E5_9GLOM</name>
<evidence type="ECO:0000313" key="2">
    <source>
        <dbReference type="Proteomes" id="UP000789759"/>
    </source>
</evidence>
<sequence>DSDWKRAIYGIPFKIERPGFNEGIPNVISYWLNDGWIQI</sequence>